<organism evidence="1 2">
    <name type="scientific">Violaceomyces palustris</name>
    <dbReference type="NCBI Taxonomy" id="1673888"/>
    <lineage>
        <taxon>Eukaryota</taxon>
        <taxon>Fungi</taxon>
        <taxon>Dikarya</taxon>
        <taxon>Basidiomycota</taxon>
        <taxon>Ustilaginomycotina</taxon>
        <taxon>Ustilaginomycetes</taxon>
        <taxon>Violaceomycetales</taxon>
        <taxon>Violaceomycetaceae</taxon>
        <taxon>Violaceomyces</taxon>
    </lineage>
</organism>
<evidence type="ECO:0000313" key="2">
    <source>
        <dbReference type="Proteomes" id="UP000245626"/>
    </source>
</evidence>
<keyword evidence="1" id="KW-0762">Sugar transport</keyword>
<dbReference type="Proteomes" id="UP000245626">
    <property type="component" value="Unassembled WGS sequence"/>
</dbReference>
<keyword evidence="1" id="KW-0813">Transport</keyword>
<reference evidence="1 2" key="1">
    <citation type="journal article" date="2018" name="Mol. Biol. Evol.">
        <title>Broad Genomic Sampling Reveals a Smut Pathogenic Ancestry of the Fungal Clade Ustilaginomycotina.</title>
        <authorList>
            <person name="Kijpornyongpan T."/>
            <person name="Mondo S.J."/>
            <person name="Barry K."/>
            <person name="Sandor L."/>
            <person name="Lee J."/>
            <person name="Lipzen A."/>
            <person name="Pangilinan J."/>
            <person name="LaButti K."/>
            <person name="Hainaut M."/>
            <person name="Henrissat B."/>
            <person name="Grigoriev I.V."/>
            <person name="Spatafora J.W."/>
            <person name="Aime M.C."/>
        </authorList>
    </citation>
    <scope>NUCLEOTIDE SEQUENCE [LARGE SCALE GENOMIC DNA]</scope>
    <source>
        <strain evidence="1 2">SA 807</strain>
    </source>
</reference>
<proteinExistence type="predicted"/>
<accession>A0ACD0P5Y6</accession>
<protein>
    <submittedName>
        <fullName evidence="1">Sugar transporter</fullName>
    </submittedName>
</protein>
<sequence length="529" mass="58432">MIGFSAGVGFLLFGYDQGVMGSLLTLNSFTKQFPAIDTTGKSGTSHAATLQGATIGLYEIGCFLGAVATMIWGDEWGRRKVIWIGSVIMAIGAIIQCSSYGLAQLIVARIITGVGNGMHTATIPVWQSECSPPHRRGALIMIEGALITGGIMVSYWVDFALYWADPNPVAWRFPIAFQLILIFPTFLTIWMPESPRWLLLKGRESEAREVLSALDEVPMDDPTIEHKVREIKESIELAAGVGMMDLLKQGKERNFHRTSLGFVIQMFQQISGINLITYYAGTIFEKYIGLSPLNSRILAACNGTEYFLASWIAVYTIEKYGRRKLMLFGAVGMSLCMAVLTATNSPTALKPDAEGKATVNGPPIVSAVFLFLFNSFFAVGWLGMTWLYPAEITPLSIRASANGVSTSANWLFNFMVVLITPIAFETIKNYTYLIFCIINALMVPAVYITFPETAGRSLEEMDAIFARSSYWNPYDVVRKERETPRRYDEQGRPIDLMLEAEESTGHAYPEKKATDDGLQLDTASGRSSN</sequence>
<name>A0ACD0P5Y6_9BASI</name>
<dbReference type="EMBL" id="KZ819725">
    <property type="protein sequence ID" value="PWN53449.1"/>
    <property type="molecule type" value="Genomic_DNA"/>
</dbReference>
<gene>
    <name evidence="1" type="ORF">IE53DRAFT_310176</name>
</gene>
<evidence type="ECO:0000313" key="1">
    <source>
        <dbReference type="EMBL" id="PWN53449.1"/>
    </source>
</evidence>
<keyword evidence="2" id="KW-1185">Reference proteome</keyword>